<organism evidence="1 2">
    <name type="scientific">Lentihominibacter faecis</name>
    <dbReference type="NCBI Taxonomy" id="2764712"/>
    <lineage>
        <taxon>Bacteria</taxon>
        <taxon>Bacillati</taxon>
        <taxon>Bacillota</taxon>
        <taxon>Clostridia</taxon>
        <taxon>Peptostreptococcales</taxon>
        <taxon>Anaerovoracaceae</taxon>
        <taxon>Lentihominibacter</taxon>
    </lineage>
</organism>
<evidence type="ECO:0000313" key="2">
    <source>
        <dbReference type="Proteomes" id="UP000644115"/>
    </source>
</evidence>
<accession>A0A923SN52</accession>
<dbReference type="EMBL" id="JACRWC010000094">
    <property type="protein sequence ID" value="MBC5999786.1"/>
    <property type="molecule type" value="Genomic_DNA"/>
</dbReference>
<name>A0A923SN52_9FIRM</name>
<protein>
    <submittedName>
        <fullName evidence="1">Uncharacterized protein</fullName>
    </submittedName>
</protein>
<proteinExistence type="predicted"/>
<reference evidence="1" key="1">
    <citation type="submission" date="2020-08" db="EMBL/GenBank/DDBJ databases">
        <authorList>
            <person name="Liu C."/>
            <person name="Sun Q."/>
        </authorList>
    </citation>
    <scope>NUCLEOTIDE SEQUENCE</scope>
    <source>
        <strain evidence="1">BX16</strain>
    </source>
</reference>
<keyword evidence="2" id="KW-1185">Reference proteome</keyword>
<evidence type="ECO:0000313" key="1">
    <source>
        <dbReference type="EMBL" id="MBC5999786.1"/>
    </source>
</evidence>
<sequence>MRSKSERTIGNKLEEYGMAYRYDSLVDLDLATVSPDFQILKPDWTIAFWEHFGKEGDPEYDKNNARKIEVYHDAGFWEHSNLIITREKDLENPGLLEDIIERFLLS</sequence>
<comment type="caution">
    <text evidence="1">The sequence shown here is derived from an EMBL/GenBank/DDBJ whole genome shotgun (WGS) entry which is preliminary data.</text>
</comment>
<dbReference type="AlphaFoldDB" id="A0A923SN52"/>
<dbReference type="Proteomes" id="UP000644115">
    <property type="component" value="Unassembled WGS sequence"/>
</dbReference>
<gene>
    <name evidence="1" type="ORF">H8876_07205</name>
</gene>